<evidence type="ECO:0000313" key="2">
    <source>
        <dbReference type="Proteomes" id="UP000054477"/>
    </source>
</evidence>
<proteinExistence type="predicted"/>
<protein>
    <submittedName>
        <fullName evidence="1">Uncharacterized protein</fullName>
    </submittedName>
</protein>
<accession>A0A0C9WJT3</accession>
<dbReference type="HOGENOM" id="CLU_1865422_0_0_1"/>
<keyword evidence="2" id="KW-1185">Reference proteome</keyword>
<sequence>METQTLHPAHRVESDGAFKNTAGHDRQIYSMVMGSISQRSPWSAYVFEAFETIPGGVNAPTDESLFYGPYNTLLTYLYPPTDITSFPLSPSDHLRAGLSILLQSSLSKRQFTPYSSLKSSRPETIYIGRPALLPTIR</sequence>
<name>A0A0C9WJT3_9AGAR</name>
<reference evidence="2" key="2">
    <citation type="submission" date="2015-01" db="EMBL/GenBank/DDBJ databases">
        <title>Evolutionary Origins and Diversification of the Mycorrhizal Mutualists.</title>
        <authorList>
            <consortium name="DOE Joint Genome Institute"/>
            <consortium name="Mycorrhizal Genomics Consortium"/>
            <person name="Kohler A."/>
            <person name="Kuo A."/>
            <person name="Nagy L.G."/>
            <person name="Floudas D."/>
            <person name="Copeland A."/>
            <person name="Barry K.W."/>
            <person name="Cichocki N."/>
            <person name="Veneault-Fourrey C."/>
            <person name="LaButti K."/>
            <person name="Lindquist E.A."/>
            <person name="Lipzen A."/>
            <person name="Lundell T."/>
            <person name="Morin E."/>
            <person name="Murat C."/>
            <person name="Riley R."/>
            <person name="Ohm R."/>
            <person name="Sun H."/>
            <person name="Tunlid A."/>
            <person name="Henrissat B."/>
            <person name="Grigoriev I.V."/>
            <person name="Hibbett D.S."/>
            <person name="Martin F."/>
        </authorList>
    </citation>
    <scope>NUCLEOTIDE SEQUENCE [LARGE SCALE GENOMIC DNA]</scope>
    <source>
        <strain evidence="2">LaAM-08-1</strain>
    </source>
</reference>
<organism evidence="1 2">
    <name type="scientific">Laccaria amethystina LaAM-08-1</name>
    <dbReference type="NCBI Taxonomy" id="1095629"/>
    <lineage>
        <taxon>Eukaryota</taxon>
        <taxon>Fungi</taxon>
        <taxon>Dikarya</taxon>
        <taxon>Basidiomycota</taxon>
        <taxon>Agaricomycotina</taxon>
        <taxon>Agaricomycetes</taxon>
        <taxon>Agaricomycetidae</taxon>
        <taxon>Agaricales</taxon>
        <taxon>Agaricineae</taxon>
        <taxon>Hydnangiaceae</taxon>
        <taxon>Laccaria</taxon>
    </lineage>
</organism>
<dbReference type="EMBL" id="KN838763">
    <property type="protein sequence ID" value="KIJ95244.1"/>
    <property type="molecule type" value="Genomic_DNA"/>
</dbReference>
<dbReference type="OrthoDB" id="5362978at2759"/>
<dbReference type="STRING" id="1095629.A0A0C9WJT3"/>
<reference evidence="1 2" key="1">
    <citation type="submission" date="2014-04" db="EMBL/GenBank/DDBJ databases">
        <authorList>
            <consortium name="DOE Joint Genome Institute"/>
            <person name="Kuo A."/>
            <person name="Kohler A."/>
            <person name="Nagy L.G."/>
            <person name="Floudas D."/>
            <person name="Copeland A."/>
            <person name="Barry K.W."/>
            <person name="Cichocki N."/>
            <person name="Veneault-Fourrey C."/>
            <person name="LaButti K."/>
            <person name="Lindquist E.A."/>
            <person name="Lipzen A."/>
            <person name="Lundell T."/>
            <person name="Morin E."/>
            <person name="Murat C."/>
            <person name="Sun H."/>
            <person name="Tunlid A."/>
            <person name="Henrissat B."/>
            <person name="Grigoriev I.V."/>
            <person name="Hibbett D.S."/>
            <person name="Martin F."/>
            <person name="Nordberg H.P."/>
            <person name="Cantor M.N."/>
            <person name="Hua S.X."/>
        </authorList>
    </citation>
    <scope>NUCLEOTIDE SEQUENCE [LARGE SCALE GENOMIC DNA]</scope>
    <source>
        <strain evidence="1 2">LaAM-08-1</strain>
    </source>
</reference>
<evidence type="ECO:0000313" key="1">
    <source>
        <dbReference type="EMBL" id="KIJ95244.1"/>
    </source>
</evidence>
<dbReference type="AlphaFoldDB" id="A0A0C9WJT3"/>
<dbReference type="Proteomes" id="UP000054477">
    <property type="component" value="Unassembled WGS sequence"/>
</dbReference>
<gene>
    <name evidence="1" type="ORF">K443DRAFT_683185</name>
</gene>